<accession>A0A2C9A0X0</accession>
<feature type="transmembrane region" description="Helical" evidence="1">
    <location>
        <begin position="37"/>
        <end position="62"/>
    </location>
</feature>
<feature type="transmembrane region" description="Helical" evidence="1">
    <location>
        <begin position="12"/>
        <end position="31"/>
    </location>
</feature>
<dbReference type="Proteomes" id="UP000219440">
    <property type="component" value="Unassembled WGS sequence"/>
</dbReference>
<reference evidence="2 3" key="1">
    <citation type="submission" date="2017-09" db="EMBL/GenBank/DDBJ databases">
        <authorList>
            <person name="Ehlers B."/>
            <person name="Leendertz F.H."/>
        </authorList>
    </citation>
    <scope>NUCLEOTIDE SEQUENCE [LARGE SCALE GENOMIC DNA]</scope>
    <source>
        <strain evidence="2 3">CGMCC 1.05381</strain>
    </source>
</reference>
<evidence type="ECO:0000256" key="1">
    <source>
        <dbReference type="SAM" id="Phobius"/>
    </source>
</evidence>
<evidence type="ECO:0000313" key="3">
    <source>
        <dbReference type="Proteomes" id="UP000219440"/>
    </source>
</evidence>
<organism evidence="2 3">
    <name type="scientific">Salinibacterium xinjiangense</name>
    <dbReference type="NCBI Taxonomy" id="386302"/>
    <lineage>
        <taxon>Bacteria</taxon>
        <taxon>Bacillati</taxon>
        <taxon>Actinomycetota</taxon>
        <taxon>Actinomycetes</taxon>
        <taxon>Micrococcales</taxon>
        <taxon>Microbacteriaceae</taxon>
        <taxon>Salinibacterium</taxon>
    </lineage>
</organism>
<dbReference type="EMBL" id="OCST01000005">
    <property type="protein sequence ID" value="SOE72406.1"/>
    <property type="molecule type" value="Genomic_DNA"/>
</dbReference>
<protein>
    <submittedName>
        <fullName evidence="2">Uncharacterized protein</fullName>
    </submittedName>
</protein>
<keyword evidence="1" id="KW-0812">Transmembrane</keyword>
<evidence type="ECO:0000313" key="2">
    <source>
        <dbReference type="EMBL" id="SOE72406.1"/>
    </source>
</evidence>
<keyword evidence="1" id="KW-1133">Transmembrane helix</keyword>
<keyword evidence="3" id="KW-1185">Reference proteome</keyword>
<keyword evidence="1" id="KW-0472">Membrane</keyword>
<name>A0A2C9A0X0_9MICO</name>
<dbReference type="AlphaFoldDB" id="A0A2C9A0X0"/>
<dbReference type="OrthoDB" id="5081451at2"/>
<gene>
    <name evidence="2" type="ORF">SAMN06296378_2485</name>
</gene>
<dbReference type="RefSeq" id="WP_097061559.1">
    <property type="nucleotide sequence ID" value="NZ_BMLC01000004.1"/>
</dbReference>
<sequence>MRKPRRNDRTRPLELLVLSGILGVFAGLVVLMSTRELVVALIFTGIAFIVSLVVLAMLSLAVQPTGDEKIDLAEQDDEQGNRPLGH</sequence>
<proteinExistence type="predicted"/>